<evidence type="ECO:0000313" key="1">
    <source>
        <dbReference type="EMBL" id="QEC46661.1"/>
    </source>
</evidence>
<reference evidence="1 2" key="1">
    <citation type="journal article" date="2018" name="J. Microbiol.">
        <title>Baekduia soli gen. nov., sp. nov., a novel bacterium isolated from the soil of Baekdu Mountain and proposal of a novel family name, Baekduiaceae fam. nov.</title>
        <authorList>
            <person name="An D.S."/>
            <person name="Siddiqi M.Z."/>
            <person name="Kim K.H."/>
            <person name="Yu H.S."/>
            <person name="Im W.T."/>
        </authorList>
    </citation>
    <scope>NUCLEOTIDE SEQUENCE [LARGE SCALE GENOMIC DNA]</scope>
    <source>
        <strain evidence="1 2">BR7-21</strain>
    </source>
</reference>
<dbReference type="RefSeq" id="WP_146916130.1">
    <property type="nucleotide sequence ID" value="NZ_CP042430.1"/>
</dbReference>
<proteinExistence type="predicted"/>
<gene>
    <name evidence="1" type="ORF">FSW04_03065</name>
</gene>
<sequence length="497" mass="53724">MSRREHPMDVCLKGRGIGQRLGEADRLLWVVARPRPRPVPSFPDSPRPSACLMPLLPHRTLTRAACLAVVLAGLAGPAHAAPLPKGFVPFAPDSVWNLPLRADAPLQPGSSRYMAFFNQQVARYGGYINSPQCGTPMFWAPAGTPHTSVTLDHPSYTDPALVQAWSSVPIPPDARPANCSDRNFAVLQPQPDGTIKEWEFFGAVKSPTGAWSARWGGVTEDLQHDRGVASSLSWRNPQGDRSSRFNWNVTASSMSTIAGTVTLDELRERQIHHALALAITASAKGRWNWPAQRADGWLTDRWALPEGARMRLDPSVDLSRLTMTPMVRMLAEAAQKYGIVVRDQTGGVNTFIAQEPPAGTPNIMAPLLEGQYTMKAMAAFPWQHLQLLAAKTCQGFSVECVVSDRAALDVDVAAHGGLIRLDTSNSVLNQPRAAVSWDLNGDGSFETAGGRAVVRTVPMDAAGRRVGVRITTRSGSTVTAYATVAARARAGKSRRPA</sequence>
<protein>
    <submittedName>
        <fullName evidence="1">Uncharacterized protein</fullName>
    </submittedName>
</protein>
<keyword evidence="2" id="KW-1185">Reference proteome</keyword>
<organism evidence="1 2">
    <name type="scientific">Baekduia soli</name>
    <dbReference type="NCBI Taxonomy" id="496014"/>
    <lineage>
        <taxon>Bacteria</taxon>
        <taxon>Bacillati</taxon>
        <taxon>Actinomycetota</taxon>
        <taxon>Thermoleophilia</taxon>
        <taxon>Solirubrobacterales</taxon>
        <taxon>Baekduiaceae</taxon>
        <taxon>Baekduia</taxon>
    </lineage>
</organism>
<dbReference type="EMBL" id="CP042430">
    <property type="protein sequence ID" value="QEC46661.1"/>
    <property type="molecule type" value="Genomic_DNA"/>
</dbReference>
<dbReference type="KEGG" id="bsol:FSW04_03065"/>
<dbReference type="OrthoDB" id="8771597at2"/>
<dbReference type="Proteomes" id="UP000321805">
    <property type="component" value="Chromosome"/>
</dbReference>
<name>A0A5B8U0Z4_9ACTN</name>
<accession>A0A5B8U0Z4</accession>
<dbReference type="AlphaFoldDB" id="A0A5B8U0Z4"/>
<evidence type="ECO:0000313" key="2">
    <source>
        <dbReference type="Proteomes" id="UP000321805"/>
    </source>
</evidence>